<dbReference type="Pfam" id="PF21080">
    <property type="entry name" value="Methyltrans_Mon_1st"/>
    <property type="match status" value="1"/>
</dbReference>
<keyword evidence="30" id="KW-1185">Reference proteome</keyword>
<evidence type="ECO:0000256" key="16">
    <source>
        <dbReference type="ARBA" id="ARBA00023042"/>
    </source>
</evidence>
<name>A0A2P1GMS5_9RHAB</name>
<dbReference type="GO" id="GO:0030430">
    <property type="term" value="C:host cell cytoplasm"/>
    <property type="evidence" value="ECO:0007669"/>
    <property type="project" value="UniProtKB-SubCell"/>
</dbReference>
<dbReference type="GeneID" id="80533881"/>
<keyword evidence="13" id="KW-0067">ATP-binding</keyword>
<evidence type="ECO:0000256" key="13">
    <source>
        <dbReference type="ARBA" id="ARBA00022840"/>
    </source>
</evidence>
<evidence type="ECO:0000256" key="4">
    <source>
        <dbReference type="ARBA" id="ARBA00012582"/>
    </source>
</evidence>
<keyword evidence="10" id="KW-0548">Nucleotidyltransferase</keyword>
<keyword evidence="16" id="KW-0506">mRNA capping</keyword>
<dbReference type="Pfam" id="PF00946">
    <property type="entry name" value="Mononeg_RNA_pol"/>
    <property type="match status" value="1"/>
</dbReference>
<dbReference type="EC" id="2.7.7.48" evidence="3"/>
<protein>
    <recommendedName>
        <fullName evidence="23">Replicase</fullName>
        <ecNumber evidence="21">2.1.1.375</ecNumber>
        <ecNumber evidence="3">2.7.7.48</ecNumber>
        <ecNumber evidence="4">2.7.7.88</ecNumber>
    </recommendedName>
    <alternativeName>
        <fullName evidence="22">Transcriptase</fullName>
    </alternativeName>
</protein>
<keyword evidence="14" id="KW-0946">Virion</keyword>
<dbReference type="PROSITE" id="PS50526">
    <property type="entry name" value="RDRP_SSRNA_NEG_NONSEG"/>
    <property type="match status" value="1"/>
</dbReference>
<organism evidence="29">
    <name type="scientific">Hainan black-spectacled toad rhabdovirus</name>
    <dbReference type="NCBI Taxonomy" id="2847103"/>
    <lineage>
        <taxon>Viruses</taxon>
        <taxon>Riboviria</taxon>
        <taxon>Orthornavirae</taxon>
        <taxon>Negarnaviricota</taxon>
        <taxon>Haploviricotina</taxon>
        <taxon>Monjiviricetes</taxon>
        <taxon>Mononegavirales</taxon>
        <taxon>Rhabdoviridae</taxon>
        <taxon>Alpharhabdovirinae</taxon>
        <taxon>Sripuvirus</taxon>
        <taxon>Sripuvirus hainan</taxon>
    </lineage>
</organism>
<evidence type="ECO:0000256" key="6">
    <source>
        <dbReference type="ARBA" id="ARBA00022603"/>
    </source>
</evidence>
<evidence type="ECO:0000256" key="9">
    <source>
        <dbReference type="ARBA" id="ARBA00022691"/>
    </source>
</evidence>
<keyword evidence="18" id="KW-0511">Multifunctional enzyme</keyword>
<evidence type="ECO:0000256" key="1">
    <source>
        <dbReference type="ARBA" id="ARBA00004192"/>
    </source>
</evidence>
<evidence type="ECO:0000256" key="5">
    <source>
        <dbReference type="ARBA" id="ARBA00022484"/>
    </source>
</evidence>
<comment type="catalytic activity">
    <reaction evidence="20">
        <text>a 5'-end (5'-triphosphoguanosine)-(2'-O-methyladenylyl)-adenylyl-cytidylyl-adenosine in mRNA + S-adenosyl-L-methionine = a 5'-end (N(7)-methyl 5'-triphosphoguanosine)-(2'-O-methyladenylyl)-adenylyl-cytidylyl-adenosine in mRNA + S-adenosyl-L-homocysteine</text>
        <dbReference type="Rhea" id="RHEA:65440"/>
        <dbReference type="Rhea" id="RHEA-COMP:16798"/>
        <dbReference type="Rhea" id="RHEA-COMP:16801"/>
        <dbReference type="ChEBI" id="CHEBI:57856"/>
        <dbReference type="ChEBI" id="CHEBI:59789"/>
        <dbReference type="ChEBI" id="CHEBI:156482"/>
        <dbReference type="ChEBI" id="CHEBI:156483"/>
    </reaction>
</comment>
<evidence type="ECO:0000256" key="14">
    <source>
        <dbReference type="ARBA" id="ARBA00022844"/>
    </source>
</evidence>
<evidence type="ECO:0000256" key="26">
    <source>
        <dbReference type="ARBA" id="ARBA00048548"/>
    </source>
</evidence>
<keyword evidence="8" id="KW-0808">Transferase</keyword>
<evidence type="ECO:0000256" key="20">
    <source>
        <dbReference type="ARBA" id="ARBA00024499"/>
    </source>
</evidence>
<dbReference type="Pfam" id="PF14314">
    <property type="entry name" value="Methyltrans_Mon_2nd"/>
    <property type="match status" value="1"/>
</dbReference>
<proteinExistence type="predicted"/>
<dbReference type="GO" id="GO:0044423">
    <property type="term" value="C:virion component"/>
    <property type="evidence" value="ECO:0007669"/>
    <property type="project" value="UniProtKB-KW"/>
</dbReference>
<dbReference type="KEGG" id="vg:80533881"/>
<keyword evidence="9" id="KW-0949">S-adenosyl-L-methionine</keyword>
<evidence type="ECO:0000256" key="25">
    <source>
        <dbReference type="ARBA" id="ARBA00047370"/>
    </source>
</evidence>
<evidence type="ECO:0000259" key="27">
    <source>
        <dbReference type="PROSITE" id="PS50526"/>
    </source>
</evidence>
<evidence type="ECO:0000256" key="17">
    <source>
        <dbReference type="ARBA" id="ARBA00023200"/>
    </source>
</evidence>
<evidence type="ECO:0000256" key="10">
    <source>
        <dbReference type="ARBA" id="ARBA00022695"/>
    </source>
</evidence>
<evidence type="ECO:0000256" key="7">
    <source>
        <dbReference type="ARBA" id="ARBA00022664"/>
    </source>
</evidence>
<dbReference type="Proteomes" id="UP000503019">
    <property type="component" value="Segment"/>
</dbReference>
<keyword evidence="17" id="KW-1035">Host cytoplasm</keyword>
<dbReference type="EMBL" id="MG600016">
    <property type="protein sequence ID" value="AVM87303.1"/>
    <property type="molecule type" value="Viral_cRNA"/>
</dbReference>
<keyword evidence="7" id="KW-0507">mRNA processing</keyword>
<evidence type="ECO:0000256" key="22">
    <source>
        <dbReference type="ARBA" id="ARBA00030436"/>
    </source>
</evidence>
<feature type="domain" description="Mononegavirus-type SAM-dependent 2'-O-MTase" evidence="28">
    <location>
        <begin position="1637"/>
        <end position="1833"/>
    </location>
</feature>
<dbReference type="InterPro" id="IPR048397">
    <property type="entry name" value="Methyltrans_Mon_CD"/>
</dbReference>
<comment type="subcellular location">
    <subcellularLocation>
        <location evidence="1">Host cytoplasm</location>
    </subcellularLocation>
    <subcellularLocation>
        <location evidence="2">Virion</location>
    </subcellularLocation>
</comment>
<dbReference type="GO" id="GO:0005524">
    <property type="term" value="F:ATP binding"/>
    <property type="evidence" value="ECO:0007669"/>
    <property type="project" value="UniProtKB-KW"/>
</dbReference>
<dbReference type="InterPro" id="IPR025786">
    <property type="entry name" value="Mononega_L_MeTrfase"/>
</dbReference>
<dbReference type="InterPro" id="IPR039530">
    <property type="entry name" value="L_methyltransferase_rhabdo"/>
</dbReference>
<sequence length="2093" mass="239890">MDENFFDDPIFGEEEDRFGEDLEDIPERRKGLYALSTVDYNLDSPLVLDKVYHFWLFIRGLKYSKLFDQGNFTFQEKILSNQGVSKREVRNPKEFHKYVGRFLRRLVPVSGDWGDVMSDSFKGSNLTSSICDSFLKSLGNFKSVNPSFFSSPLLKQYGTKFLDWYKVVLAMNNCNCIRGKNLEKVTGLTFHNKEKHEKPYCTRHFFTGNMGSIGRLIICQDFVYLISEQELLGREAVLMIKDVLAGRVNCLMSLELEEESFYKLEKWFKEGDKVLEKYGNESYKVFKIIEPICNNTMSNIGSELVPDFPKFEDFPNFIRGETITLIRDYPEARDFLQLTQDSDLRTSLNFYGCYRSFGHPVIDYIGGLADLYELTHSEKTINEGFVDTLASDLTFMVLEKKFKEDKKWYLDVTRLPPIHPLYPYVSEGSWPPPRVLSQVGDFWHHLPIKKCFEIPDFIDPSELYSDKSHSIGYSELLHHLETDNTKPIPTRRVLISLLENKDTNWTEFLQRVNDTGFTTEELIIGLRAKERELKIKGRFFALMSWKLREYFVITEWLIKHHFIPLFEGLTMADDMNTVITKMINKTSGQDGRTCDSIITICNHLDYEKWNNNQRGKSNNPIFRVMGQFLGYPKLIERTHEIFEKSFVYFANRPDLMKVEGGRILNNSDDVVCWEGQLGGLEGLRQKGWTISSMLMLLRIPKTRNTLVRTLAQGDNQIVVTSYKPKGFSDDTEKRFIYNEVFTNNKRIMDEVRLGATMMGLNIKEEECMQSIGYLNYGKIVIIKGVIYPVTTKRVSRINALSNDQLPTMGNVLSTVGSNILTISHFHPNIYIGIKLYNFFINYSRRVWEIYDCILGDRPGNIMKVVDQFEYVNKIAFQDPSLGGIAGTSLSRFLIRGFPDPVTEGLSFWKLIHETSIKREVKELAIKMGNPRVARFHRGNFRKLLENPSSLNLISGLSPAILLRDEIKKGLQRDCAKYQNQVIKASILYGATEEEKLIDWLMSHRNWYPKFQSEFFSSTFMGIVESHVNMFQNARTIRNCMKKQIELEFNCILIKCETDNIKAVSSQSPKSYHQIWICSASQADHLRMSSWGRKIYGITIPHPLEMLGNSELGGLCCKRCEKSPSPYISTIVPQGFPESGERGPFKSYLGSKTRESTSLTNPWEKETKIPLIRRASHLRVSIGWFVPEGGPVAKTIFNNLKSLTDEDWGTNQVKNYKRTGTAQHRYGCSRQSQGGYCAQNPCLSSHMITTTDTLGEWAGKNYDFMFQATILFCQLLTYTKFSHMTEGFTVHHHFKCTRCIREIEEIEISCLNEMDFPNVSRTIKGWMTSETEISTMRETIVIDSIEPTEFSTEDINFQVGFTTGFLFSSTTLDRSAQHDDSALFPLAIKDKILAKNYLEGMLIGMLCVSGMHIVSVRILLNKGSTKYMVQGVASYLISKISNSESFQALSRDGALQRFIETLPHKIPGTYPMSNWDLGVIMDSGMKMMCQELLNRIYRDRKTSLTNILIFPETNDSTIISKIGLSVQLLNLLLEQEVPSKDMKSKIKVIKEMYCNLSEGNIPKEWILGKTRLRSISQEIRYVLRTVPRIQTDSVKVLMFGAEYVPEVSLCEISGTTQKPEAIDLKVPKLKNILISSLRTVQIATGSHYKIRGIIKSLNFLVLDALCGGDGSGGIGASILRDNATCRIIFNSLMELDRADLKGSKPNPPSAIDCLGSIKTRCVNLYDVWEHSSDLSHKNTWAYFLDVKRKHRMTVNLITLDMQVVCEETQDEIDDLFVKFSPFLLEKRCLVIYKTYVHRLCKKENLVTKAWKLFGKVSLARTSLTSSHSSEIYVIFENLSGKGKNHYPDLAGSTYWLKDSFCFKSVEEEYTRARAFVGKDLTVGVPKSLVSNPEIDLSQILQILGVSNRASIIVARRASENISKRPVEVVDFICSVSGKFIYNAVTSEKAPSNTEVENIILLHIGLWTYYSLISGDIEIHKLLNVWINLYGWLYYDVNKGWSFFKGKRCKTVKVESRISLSQHLARSLFKMHNTRSGKYSLATSESFIKSFTKGWSLNWIRKTSGSLDRDGPWRMPQYITYMGEVEQEKEICYQD</sequence>
<comment type="catalytic activity">
    <reaction evidence="25">
        <text>a 5'-end (5'-triphosphoguanosine)-adenylyl-adenylyl-cytidylyl-adenosine in mRNA + 2 S-adenosyl-L-methionine = a 5'-end (N(7)-methyl 5'-triphosphoguanosine)-(2'-O-methyladenylyl)-adenylyl-cytidylyl-adenosine in mRNA + 2 S-adenosyl-L-homocysteine + H(+)</text>
        <dbReference type="Rhea" id="RHEA:65376"/>
        <dbReference type="Rhea" id="RHEA-COMP:16797"/>
        <dbReference type="Rhea" id="RHEA-COMP:16798"/>
        <dbReference type="ChEBI" id="CHEBI:15378"/>
        <dbReference type="ChEBI" id="CHEBI:57856"/>
        <dbReference type="ChEBI" id="CHEBI:59789"/>
        <dbReference type="ChEBI" id="CHEBI:156483"/>
        <dbReference type="ChEBI" id="CHEBI:156484"/>
        <dbReference type="EC" id="2.1.1.375"/>
    </reaction>
</comment>
<evidence type="ECO:0000256" key="19">
    <source>
        <dbReference type="ARBA" id="ARBA00024494"/>
    </source>
</evidence>
<evidence type="ECO:0000256" key="18">
    <source>
        <dbReference type="ARBA" id="ARBA00023268"/>
    </source>
</evidence>
<dbReference type="InterPro" id="IPR014023">
    <property type="entry name" value="Mononeg_RNA_pol_cat"/>
</dbReference>
<dbReference type="GO" id="GO:0004482">
    <property type="term" value="F:mRNA 5'-cap (guanine-N7-)-methyltransferase activity"/>
    <property type="evidence" value="ECO:0007669"/>
    <property type="project" value="InterPro"/>
</dbReference>
<dbReference type="EC" id="2.7.7.88" evidence="4"/>
<comment type="catalytic activity">
    <reaction evidence="19">
        <text>a 5'-end triphospho-adenylyl-adenylyl-cytidylyl-adenosine in mRNA + GDP + H(+) = a 5'-end (5'-triphosphoguanosine)-adenylyl-adenylyl-cytidylyl-adenosine in mRNA + diphosphate</text>
        <dbReference type="Rhea" id="RHEA:65436"/>
        <dbReference type="Rhea" id="RHEA-COMP:16797"/>
        <dbReference type="Rhea" id="RHEA-COMP:16799"/>
        <dbReference type="ChEBI" id="CHEBI:15378"/>
        <dbReference type="ChEBI" id="CHEBI:33019"/>
        <dbReference type="ChEBI" id="CHEBI:58189"/>
        <dbReference type="ChEBI" id="CHEBI:156484"/>
        <dbReference type="ChEBI" id="CHEBI:156503"/>
        <dbReference type="EC" id="2.7.7.88"/>
    </reaction>
</comment>
<evidence type="ECO:0000256" key="15">
    <source>
        <dbReference type="ARBA" id="ARBA00022953"/>
    </source>
</evidence>
<evidence type="ECO:0000256" key="23">
    <source>
        <dbReference type="ARBA" id="ARBA00031012"/>
    </source>
</evidence>
<dbReference type="RefSeq" id="YP_010796400.1">
    <property type="nucleotide sequence ID" value="NC_076016.1"/>
</dbReference>
<keyword evidence="5" id="KW-0696">RNA-directed RNA polymerase</keyword>
<dbReference type="GO" id="GO:0003968">
    <property type="term" value="F:RNA-directed RNA polymerase activity"/>
    <property type="evidence" value="ECO:0007669"/>
    <property type="project" value="UniProtKB-KW"/>
</dbReference>
<dbReference type="NCBIfam" id="TIGR04198">
    <property type="entry name" value="paramyx_RNAcap"/>
    <property type="match status" value="1"/>
</dbReference>
<evidence type="ECO:0000259" key="28">
    <source>
        <dbReference type="PROSITE" id="PS51590"/>
    </source>
</evidence>
<keyword evidence="11" id="KW-0547">Nucleotide-binding</keyword>
<keyword evidence="15" id="KW-0693">Viral RNA replication</keyword>
<comment type="catalytic activity">
    <reaction evidence="24">
        <text>a 5'-end (5'-triphosphoguanosine)-adenylyl-adenylyl-cytidylyl-adenosine in mRNA + S-adenosyl-L-methionine = a 5'-end (5'-triphosphoguanosine)-(2'-O-methyladenylyl)-adenylyl-cytidylyl-adenosine in mRNA + S-adenosyl-L-homocysteine + H(+)</text>
        <dbReference type="Rhea" id="RHEA:65380"/>
        <dbReference type="Rhea" id="RHEA-COMP:16797"/>
        <dbReference type="Rhea" id="RHEA-COMP:16801"/>
        <dbReference type="ChEBI" id="CHEBI:15378"/>
        <dbReference type="ChEBI" id="CHEBI:57856"/>
        <dbReference type="ChEBI" id="CHEBI:59789"/>
        <dbReference type="ChEBI" id="CHEBI:156482"/>
        <dbReference type="ChEBI" id="CHEBI:156484"/>
    </reaction>
</comment>
<dbReference type="Pfam" id="PF14318">
    <property type="entry name" value="Mononeg_mRNAcap"/>
    <property type="match status" value="1"/>
</dbReference>
<reference evidence="29" key="1">
    <citation type="journal article" date="2018" name="Nature">
        <title>The evolutionary history of vertebrate RNA viruses.</title>
        <authorList>
            <person name="Shi M."/>
            <person name="Lin X.D."/>
            <person name="Chen X."/>
            <person name="Tian J.H."/>
            <person name="Chen L.J."/>
            <person name="Li K."/>
            <person name="Wang W."/>
            <person name="Eden J.S."/>
            <person name="Shen J.J."/>
            <person name="Liu L."/>
            <person name="Holmes E.C."/>
            <person name="Zhang Y.Z."/>
        </authorList>
    </citation>
    <scope>NUCLEOTIDE SEQUENCE [LARGE SCALE GENOMIC DNA]</scope>
    <source>
        <strain evidence="29">HKCCG762</strain>
    </source>
</reference>
<evidence type="ECO:0000256" key="12">
    <source>
        <dbReference type="ARBA" id="ARBA00022801"/>
    </source>
</evidence>
<dbReference type="EC" id="2.1.1.375" evidence="21"/>
<accession>A0A2P1GMS5</accession>
<evidence type="ECO:0000256" key="8">
    <source>
        <dbReference type="ARBA" id="ARBA00022679"/>
    </source>
</evidence>
<dbReference type="GO" id="GO:0016787">
    <property type="term" value="F:hydrolase activity"/>
    <property type="evidence" value="ECO:0007669"/>
    <property type="project" value="UniProtKB-KW"/>
</dbReference>
<keyword evidence="6" id="KW-0489">Methyltransferase</keyword>
<evidence type="ECO:0000256" key="24">
    <source>
        <dbReference type="ARBA" id="ARBA00047332"/>
    </source>
</evidence>
<keyword evidence="12" id="KW-0378">Hydrolase</keyword>
<dbReference type="InterPro" id="IPR039736">
    <property type="entry name" value="L_poly_C"/>
</dbReference>
<evidence type="ECO:0000256" key="3">
    <source>
        <dbReference type="ARBA" id="ARBA00012494"/>
    </source>
</evidence>
<comment type="catalytic activity">
    <reaction evidence="26">
        <text>GTP + H2O = GDP + phosphate + H(+)</text>
        <dbReference type="Rhea" id="RHEA:19669"/>
        <dbReference type="ChEBI" id="CHEBI:15377"/>
        <dbReference type="ChEBI" id="CHEBI:15378"/>
        <dbReference type="ChEBI" id="CHEBI:37565"/>
        <dbReference type="ChEBI" id="CHEBI:43474"/>
        <dbReference type="ChEBI" id="CHEBI:58189"/>
    </reaction>
</comment>
<evidence type="ECO:0000256" key="21">
    <source>
        <dbReference type="ARBA" id="ARBA00026099"/>
    </source>
</evidence>
<feature type="domain" description="RdRp catalytic" evidence="27">
    <location>
        <begin position="598"/>
        <end position="784"/>
    </location>
</feature>
<dbReference type="PROSITE" id="PS51590">
    <property type="entry name" value="SAM_MT_MNV_L"/>
    <property type="match status" value="1"/>
</dbReference>
<dbReference type="InterPro" id="IPR026890">
    <property type="entry name" value="Mononeg_mRNAcap"/>
</dbReference>
<evidence type="ECO:0000313" key="30">
    <source>
        <dbReference type="Proteomes" id="UP000503019"/>
    </source>
</evidence>
<evidence type="ECO:0000256" key="2">
    <source>
        <dbReference type="ARBA" id="ARBA00004328"/>
    </source>
</evidence>
<evidence type="ECO:0000313" key="29">
    <source>
        <dbReference type="EMBL" id="AVM87303.1"/>
    </source>
</evidence>
<evidence type="ECO:0000256" key="11">
    <source>
        <dbReference type="ARBA" id="ARBA00022741"/>
    </source>
</evidence>